<evidence type="ECO:0000259" key="3">
    <source>
        <dbReference type="PROSITE" id="PS50930"/>
    </source>
</evidence>
<dbReference type="InterPro" id="IPR011006">
    <property type="entry name" value="CheY-like_superfamily"/>
</dbReference>
<dbReference type="InterPro" id="IPR007492">
    <property type="entry name" value="LytTR_DNA-bd_dom"/>
</dbReference>
<feature type="domain" description="HTH LytTR-type" evidence="3">
    <location>
        <begin position="148"/>
        <end position="257"/>
    </location>
</feature>
<dbReference type="STRING" id="1305737.GCA_000526355_00742"/>
<organism evidence="4 5">
    <name type="scientific">Algoriphagus marincola HL-49</name>
    <dbReference type="NCBI Taxonomy" id="1305737"/>
    <lineage>
        <taxon>Bacteria</taxon>
        <taxon>Pseudomonadati</taxon>
        <taxon>Bacteroidota</taxon>
        <taxon>Cytophagia</taxon>
        <taxon>Cytophagales</taxon>
        <taxon>Cyclobacteriaceae</taxon>
        <taxon>Algoriphagus</taxon>
    </lineage>
</organism>
<sequence>MRILLVEDEPLAQKRIKSIVSQNFSDWKVIDSVQSVREFRTKLVNISNYDLILCDIHLADGLSFKAFTGMADLKIPVIFITAYDEYALQSFDHNCLDYVLKPIDEQRLVKALQKAQKFNPNSETASLDQSFINNIVKHYTSKSYKKRFLTKLGNKFVFIPVENVAYFYAEEGLTYLVEIGSSVRYVIDHSLSELESDLLDPLKFYRINRSMIIHLDGLVEIKPYLNGRLALAMNAKSEDALVVARERVNEFKSWINQ</sequence>
<dbReference type="InterPro" id="IPR001789">
    <property type="entry name" value="Sig_transdc_resp-reg_receiver"/>
</dbReference>
<proteinExistence type="predicted"/>
<dbReference type="Pfam" id="PF04397">
    <property type="entry name" value="LytTR"/>
    <property type="match status" value="1"/>
</dbReference>
<feature type="modified residue" description="4-aspartylphosphate" evidence="1">
    <location>
        <position position="55"/>
    </location>
</feature>
<dbReference type="SMART" id="SM00850">
    <property type="entry name" value="LytTR"/>
    <property type="match status" value="1"/>
</dbReference>
<evidence type="ECO:0000259" key="2">
    <source>
        <dbReference type="PROSITE" id="PS50110"/>
    </source>
</evidence>
<dbReference type="Gene3D" id="2.40.50.1020">
    <property type="entry name" value="LytTr DNA-binding domain"/>
    <property type="match status" value="1"/>
</dbReference>
<dbReference type="SMART" id="SM00448">
    <property type="entry name" value="REC"/>
    <property type="match status" value="1"/>
</dbReference>
<dbReference type="Pfam" id="PF00072">
    <property type="entry name" value="Response_reg"/>
    <property type="match status" value="1"/>
</dbReference>
<dbReference type="PANTHER" id="PTHR37299">
    <property type="entry name" value="TRANSCRIPTIONAL REGULATOR-RELATED"/>
    <property type="match status" value="1"/>
</dbReference>
<dbReference type="PROSITE" id="PS50110">
    <property type="entry name" value="RESPONSE_REGULATORY"/>
    <property type="match status" value="1"/>
</dbReference>
<dbReference type="SUPFAM" id="SSF52172">
    <property type="entry name" value="CheY-like"/>
    <property type="match status" value="1"/>
</dbReference>
<feature type="domain" description="Response regulatory" evidence="2">
    <location>
        <begin position="2"/>
        <end position="116"/>
    </location>
</feature>
<dbReference type="AlphaFoldDB" id="A0A0P7YC01"/>
<gene>
    <name evidence="4" type="ORF">HLUCCX10_06040</name>
</gene>
<dbReference type="GO" id="GO:0000156">
    <property type="term" value="F:phosphorelay response regulator activity"/>
    <property type="evidence" value="ECO:0007669"/>
    <property type="project" value="InterPro"/>
</dbReference>
<dbReference type="PROSITE" id="PS50930">
    <property type="entry name" value="HTH_LYTTR"/>
    <property type="match status" value="1"/>
</dbReference>
<name>A0A0P7YC01_9BACT</name>
<keyword evidence="1" id="KW-0597">Phosphoprotein</keyword>
<reference evidence="4 5" key="1">
    <citation type="submission" date="2015-09" db="EMBL/GenBank/DDBJ databases">
        <title>Identification and resolution of microdiversity through metagenomic sequencing of parallel consortia.</title>
        <authorList>
            <person name="Nelson W.C."/>
            <person name="Romine M.F."/>
            <person name="Lindemann S.R."/>
        </authorList>
    </citation>
    <scope>NUCLEOTIDE SEQUENCE [LARGE SCALE GENOMIC DNA]</scope>
    <source>
        <strain evidence="4">HL-49</strain>
    </source>
</reference>
<dbReference type="PATRIC" id="fig|1305737.6.peg.1873"/>
<accession>A0A0P7YC01</accession>
<dbReference type="Gene3D" id="3.40.50.2300">
    <property type="match status" value="1"/>
</dbReference>
<dbReference type="OrthoDB" id="1646880at2"/>
<evidence type="ECO:0000313" key="4">
    <source>
        <dbReference type="EMBL" id="KPQ17879.1"/>
    </source>
</evidence>
<dbReference type="EMBL" id="LJXT01000028">
    <property type="protein sequence ID" value="KPQ17879.1"/>
    <property type="molecule type" value="Genomic_DNA"/>
</dbReference>
<evidence type="ECO:0000256" key="1">
    <source>
        <dbReference type="PROSITE-ProRule" id="PRU00169"/>
    </source>
</evidence>
<dbReference type="GO" id="GO:0003677">
    <property type="term" value="F:DNA binding"/>
    <property type="evidence" value="ECO:0007669"/>
    <property type="project" value="InterPro"/>
</dbReference>
<dbReference type="PANTHER" id="PTHR37299:SF1">
    <property type="entry name" value="STAGE 0 SPORULATION PROTEIN A HOMOLOG"/>
    <property type="match status" value="1"/>
</dbReference>
<dbReference type="Proteomes" id="UP000050421">
    <property type="component" value="Unassembled WGS sequence"/>
</dbReference>
<evidence type="ECO:0000313" key="5">
    <source>
        <dbReference type="Proteomes" id="UP000050421"/>
    </source>
</evidence>
<protein>
    <submittedName>
        <fullName evidence="4">Two component signal transduction system LytTr family response regulator</fullName>
    </submittedName>
</protein>
<dbReference type="eggNOG" id="COG3279">
    <property type="taxonomic scope" value="Bacteria"/>
</dbReference>
<dbReference type="InterPro" id="IPR046947">
    <property type="entry name" value="LytR-like"/>
</dbReference>
<comment type="caution">
    <text evidence="4">The sequence shown here is derived from an EMBL/GenBank/DDBJ whole genome shotgun (WGS) entry which is preliminary data.</text>
</comment>